<keyword evidence="3" id="KW-1185">Reference proteome</keyword>
<keyword evidence="2" id="KW-0808">Transferase</keyword>
<organism evidence="2 3">
    <name type="scientific">Thalassovita litoralis</name>
    <dbReference type="NCBI Taxonomy" id="1010611"/>
    <lineage>
        <taxon>Bacteria</taxon>
        <taxon>Pseudomonadati</taxon>
        <taxon>Pseudomonadota</taxon>
        <taxon>Alphaproteobacteria</taxon>
        <taxon>Rhodobacterales</taxon>
        <taxon>Roseobacteraceae</taxon>
        <taxon>Thalassovita</taxon>
    </lineage>
</organism>
<accession>A0A521F4G0</accession>
<dbReference type="Pfam" id="PF13417">
    <property type="entry name" value="GST_N_3"/>
    <property type="match status" value="1"/>
</dbReference>
<dbReference type="Gene3D" id="1.20.1050.10">
    <property type="match status" value="1"/>
</dbReference>
<sequence>MKVYFSPFSPYVRKVMMVAAETGQTVEKLDSAASPIQRDQTIVAKNPTGKVPTAILDDGSALYDSRVITRWLDAQHDGPRMYPDGDALWTVLRREAVADGLLDAALLARYETAMRPAEMLWQEWLTGQMDKIESSLDQMESEAAGFQGVDAGLIAIACALGYLDFRFPDHDWRTGRPALSGWFGDFSKRASMQDTRPD</sequence>
<dbReference type="OrthoDB" id="9795329at2"/>
<dbReference type="RefSeq" id="WP_142494245.1">
    <property type="nucleotide sequence ID" value="NZ_FXTO01000023.1"/>
</dbReference>
<evidence type="ECO:0000313" key="3">
    <source>
        <dbReference type="Proteomes" id="UP000316030"/>
    </source>
</evidence>
<dbReference type="InterPro" id="IPR036249">
    <property type="entry name" value="Thioredoxin-like_sf"/>
</dbReference>
<evidence type="ECO:0000313" key="2">
    <source>
        <dbReference type="EMBL" id="SMO90410.1"/>
    </source>
</evidence>
<dbReference type="GO" id="GO:0005737">
    <property type="term" value="C:cytoplasm"/>
    <property type="evidence" value="ECO:0007669"/>
    <property type="project" value="TreeGrafter"/>
</dbReference>
<dbReference type="SUPFAM" id="SSF47616">
    <property type="entry name" value="GST C-terminal domain-like"/>
    <property type="match status" value="1"/>
</dbReference>
<reference evidence="2 3" key="1">
    <citation type="submission" date="2017-05" db="EMBL/GenBank/DDBJ databases">
        <authorList>
            <person name="Varghese N."/>
            <person name="Submissions S."/>
        </authorList>
    </citation>
    <scope>NUCLEOTIDE SEQUENCE [LARGE SCALE GENOMIC DNA]</scope>
    <source>
        <strain evidence="2 3">DSM 29506</strain>
    </source>
</reference>
<protein>
    <submittedName>
        <fullName evidence="2">Glutathione S-transferase</fullName>
    </submittedName>
</protein>
<evidence type="ECO:0000259" key="1">
    <source>
        <dbReference type="PROSITE" id="PS50404"/>
    </source>
</evidence>
<dbReference type="InterPro" id="IPR050983">
    <property type="entry name" value="GST_Omega/HSP26"/>
</dbReference>
<dbReference type="CDD" id="cd03205">
    <property type="entry name" value="GST_C_6"/>
    <property type="match status" value="1"/>
</dbReference>
<name>A0A521F4G0_9RHOB</name>
<dbReference type="EMBL" id="FXTO01000023">
    <property type="protein sequence ID" value="SMO90410.1"/>
    <property type="molecule type" value="Genomic_DNA"/>
</dbReference>
<dbReference type="InterPro" id="IPR004045">
    <property type="entry name" value="Glutathione_S-Trfase_N"/>
</dbReference>
<dbReference type="AlphaFoldDB" id="A0A521F4G0"/>
<dbReference type="GO" id="GO:0016740">
    <property type="term" value="F:transferase activity"/>
    <property type="evidence" value="ECO:0007669"/>
    <property type="project" value="UniProtKB-KW"/>
</dbReference>
<proteinExistence type="predicted"/>
<dbReference type="SUPFAM" id="SSF52833">
    <property type="entry name" value="Thioredoxin-like"/>
    <property type="match status" value="1"/>
</dbReference>
<dbReference type="PANTHER" id="PTHR43968:SF6">
    <property type="entry name" value="GLUTATHIONE S-TRANSFERASE OMEGA"/>
    <property type="match status" value="1"/>
</dbReference>
<dbReference type="InterPro" id="IPR036282">
    <property type="entry name" value="Glutathione-S-Trfase_C_sf"/>
</dbReference>
<dbReference type="Proteomes" id="UP000316030">
    <property type="component" value="Unassembled WGS sequence"/>
</dbReference>
<dbReference type="PROSITE" id="PS50404">
    <property type="entry name" value="GST_NTER"/>
    <property type="match status" value="1"/>
</dbReference>
<gene>
    <name evidence="2" type="ORF">SAMN06265173_12317</name>
</gene>
<feature type="domain" description="GST N-terminal" evidence="1">
    <location>
        <begin position="1"/>
        <end position="80"/>
    </location>
</feature>
<dbReference type="Pfam" id="PF13410">
    <property type="entry name" value="GST_C_2"/>
    <property type="match status" value="1"/>
</dbReference>
<dbReference type="Gene3D" id="3.40.30.10">
    <property type="entry name" value="Glutaredoxin"/>
    <property type="match status" value="1"/>
</dbReference>
<dbReference type="PANTHER" id="PTHR43968">
    <property type="match status" value="1"/>
</dbReference>